<reference evidence="5" key="1">
    <citation type="submission" date="2016-02" db="EMBL/GenBank/DDBJ databases">
        <title>Comparative genomics of biotechnologically important yeasts.</title>
        <authorList>
            <consortium name="DOE Joint Genome Institute"/>
            <person name="Riley R."/>
            <person name="Haridas S."/>
            <person name="Wolfe K.H."/>
            <person name="Lopes M.R."/>
            <person name="Hittinger C.T."/>
            <person name="Goker M."/>
            <person name="Salamov A."/>
            <person name="Wisecaver J."/>
            <person name="Long T.M."/>
            <person name="Aerts A.L."/>
            <person name="Barry K."/>
            <person name="Choi C."/>
            <person name="Clum A."/>
            <person name="Coughlan A.Y."/>
            <person name="Deshpande S."/>
            <person name="Douglass A.P."/>
            <person name="Hanson S.J."/>
            <person name="Klenk H.-P."/>
            <person name="Labutti K."/>
            <person name="Lapidus A."/>
            <person name="Lindquist E."/>
            <person name="Lipzen A."/>
            <person name="Meier-Kolthoff J.P."/>
            <person name="Ohm R.A."/>
            <person name="Otillar R.P."/>
            <person name="Pangilinan J."/>
            <person name="Peng Y."/>
            <person name="Rokas A."/>
            <person name="Rosa C.A."/>
            <person name="Scheuner C."/>
            <person name="Sibirny A.A."/>
            <person name="Slot J.C."/>
            <person name="Stielow J.B."/>
            <person name="Sun H."/>
            <person name="Kurtzman C.P."/>
            <person name="Blackwell M."/>
            <person name="Jeffries T.W."/>
            <person name="Grigoriev I.V."/>
        </authorList>
    </citation>
    <scope>NUCLEOTIDE SEQUENCE [LARGE SCALE GENOMIC DNA]</scope>
    <source>
        <strain evidence="5">NRRL Y-17796</strain>
    </source>
</reference>
<dbReference type="AlphaFoldDB" id="A0A1E4TI54"/>
<dbReference type="PROSITE" id="PS00972">
    <property type="entry name" value="USP_1"/>
    <property type="match status" value="1"/>
</dbReference>
<comment type="catalytic activity">
    <reaction evidence="1">
        <text>Thiol-dependent hydrolysis of ester, thioester, amide, peptide and isopeptide bonds formed by the C-terminal Gly of ubiquitin (a 76-residue protein attached to proteins as an intracellular targeting signal).</text>
        <dbReference type="EC" id="3.4.19.12"/>
    </reaction>
</comment>
<evidence type="ECO:0000313" key="4">
    <source>
        <dbReference type="EMBL" id="ODV91358.1"/>
    </source>
</evidence>
<proteinExistence type="inferred from homology"/>
<dbReference type="InterPro" id="IPR050164">
    <property type="entry name" value="Peptidase_C19"/>
</dbReference>
<dbReference type="EC" id="3.4.19.12" evidence="1"/>
<protein>
    <recommendedName>
        <fullName evidence="1">Ubiquitin carboxyl-terminal hydrolase</fullName>
        <ecNumber evidence="1">3.4.19.12</ecNumber>
    </recommendedName>
</protein>
<dbReference type="GO" id="GO:0016579">
    <property type="term" value="P:protein deubiquitination"/>
    <property type="evidence" value="ECO:0007669"/>
    <property type="project" value="InterPro"/>
</dbReference>
<accession>A0A1E4TI54</accession>
<dbReference type="PANTHER" id="PTHR24006">
    <property type="entry name" value="UBIQUITIN CARBOXYL-TERMINAL HYDROLASE"/>
    <property type="match status" value="1"/>
</dbReference>
<dbReference type="SUPFAM" id="SSF54001">
    <property type="entry name" value="Cysteine proteinases"/>
    <property type="match status" value="1"/>
</dbReference>
<evidence type="ECO:0000259" key="3">
    <source>
        <dbReference type="PROSITE" id="PS50235"/>
    </source>
</evidence>
<dbReference type="GO" id="GO:0004843">
    <property type="term" value="F:cysteine-type deubiquitinase activity"/>
    <property type="evidence" value="ECO:0007669"/>
    <property type="project" value="UniProtKB-UniRule"/>
</dbReference>
<name>A0A1E4TI54_9ASCO</name>
<evidence type="ECO:0000256" key="2">
    <source>
        <dbReference type="SAM" id="MobiDB-lite"/>
    </source>
</evidence>
<dbReference type="Pfam" id="PF00443">
    <property type="entry name" value="UCH"/>
    <property type="match status" value="1"/>
</dbReference>
<dbReference type="PROSITE" id="PS00973">
    <property type="entry name" value="USP_2"/>
    <property type="match status" value="1"/>
</dbReference>
<organism evidence="4 5">
    <name type="scientific">Tortispora caseinolytica NRRL Y-17796</name>
    <dbReference type="NCBI Taxonomy" id="767744"/>
    <lineage>
        <taxon>Eukaryota</taxon>
        <taxon>Fungi</taxon>
        <taxon>Dikarya</taxon>
        <taxon>Ascomycota</taxon>
        <taxon>Saccharomycotina</taxon>
        <taxon>Trigonopsidomycetes</taxon>
        <taxon>Trigonopsidales</taxon>
        <taxon>Trigonopsidaceae</taxon>
        <taxon>Tortispora</taxon>
    </lineage>
</organism>
<sequence>MSRKGKSTAVGLLNHANDCFANSILQALASVPTLRNFLDECDDKQESLACALKEMIDSLNEPITYPKALSVWPFLHELEAIYKSRISRSQHDAHELLHLIFETIHDQRVKSTRAEHADRLSQKKPTSASPATPIVPFESYTQDIITCATCGYTPPMTISSFLVMSLNVPNTWHTTLDKCLASLLNTECIRDFGCDNCRYTDLKRRTTNNIELQQRLEDIDPAEMPADIETLLNKAIVSTIAKKTLLNTLSPILVVHLSRSIFTGTASRNSCRVEIQEYITLTSYQNSVEKTEEFAAGQTPTYPAQFQTPSKVRYRLAAMVRHQGTHQHGHYECYRRKMNHPIEVSLSNESIDGDGQQFARKHHNLIPWKTGEKDWWRISDTLVWECRIDEVLKQTKAAYLLLYEQC</sequence>
<dbReference type="PANTHER" id="PTHR24006:SF827">
    <property type="entry name" value="UBIQUITIN CARBOXYL-TERMINAL HYDROLASE 34"/>
    <property type="match status" value="1"/>
</dbReference>
<dbReference type="InterPro" id="IPR038765">
    <property type="entry name" value="Papain-like_cys_pep_sf"/>
</dbReference>
<dbReference type="Gene3D" id="3.90.70.10">
    <property type="entry name" value="Cysteine proteinases"/>
    <property type="match status" value="1"/>
</dbReference>
<dbReference type="InterPro" id="IPR018200">
    <property type="entry name" value="USP_CS"/>
</dbReference>
<keyword evidence="5" id="KW-1185">Reference proteome</keyword>
<dbReference type="InterPro" id="IPR028889">
    <property type="entry name" value="USP"/>
</dbReference>
<feature type="region of interest" description="Disordered" evidence="2">
    <location>
        <begin position="112"/>
        <end position="132"/>
    </location>
</feature>
<dbReference type="Proteomes" id="UP000095023">
    <property type="component" value="Unassembled WGS sequence"/>
</dbReference>
<dbReference type="GO" id="GO:0005829">
    <property type="term" value="C:cytosol"/>
    <property type="evidence" value="ECO:0007669"/>
    <property type="project" value="TreeGrafter"/>
</dbReference>
<dbReference type="OrthoDB" id="2248014at2759"/>
<keyword evidence="1" id="KW-0645">Protease</keyword>
<keyword evidence="1" id="KW-0378">Hydrolase</keyword>
<dbReference type="EMBL" id="KV453842">
    <property type="protein sequence ID" value="ODV91358.1"/>
    <property type="molecule type" value="Genomic_DNA"/>
</dbReference>
<comment type="similarity">
    <text evidence="1">Belongs to the peptidase C19 family.</text>
</comment>
<evidence type="ECO:0000256" key="1">
    <source>
        <dbReference type="RuleBase" id="RU366025"/>
    </source>
</evidence>
<evidence type="ECO:0000313" key="5">
    <source>
        <dbReference type="Proteomes" id="UP000095023"/>
    </source>
</evidence>
<dbReference type="PROSITE" id="PS50235">
    <property type="entry name" value="USP_3"/>
    <property type="match status" value="1"/>
</dbReference>
<dbReference type="GO" id="GO:0006508">
    <property type="term" value="P:proteolysis"/>
    <property type="evidence" value="ECO:0007669"/>
    <property type="project" value="UniProtKB-KW"/>
</dbReference>
<gene>
    <name evidence="4" type="ORF">CANCADRAFT_25988</name>
</gene>
<dbReference type="GO" id="GO:0005634">
    <property type="term" value="C:nucleus"/>
    <property type="evidence" value="ECO:0007669"/>
    <property type="project" value="TreeGrafter"/>
</dbReference>
<keyword evidence="1" id="KW-0788">Thiol protease</keyword>
<dbReference type="CDD" id="cd02662">
    <property type="entry name" value="Peptidase_C19F"/>
    <property type="match status" value="1"/>
</dbReference>
<feature type="domain" description="USP" evidence="3">
    <location>
        <begin position="10"/>
        <end position="406"/>
    </location>
</feature>
<feature type="compositionally biased region" description="Basic and acidic residues" evidence="2">
    <location>
        <begin position="112"/>
        <end position="121"/>
    </location>
</feature>
<dbReference type="InterPro" id="IPR001394">
    <property type="entry name" value="Peptidase_C19_UCH"/>
</dbReference>
<keyword evidence="1" id="KW-0833">Ubl conjugation pathway</keyword>